<evidence type="ECO:0000313" key="1">
    <source>
        <dbReference type="EMBL" id="NKZ24249.1"/>
    </source>
</evidence>
<dbReference type="EMBL" id="JAAXPN010000004">
    <property type="protein sequence ID" value="NKZ24249.1"/>
    <property type="molecule type" value="Genomic_DNA"/>
</dbReference>
<dbReference type="RefSeq" id="WP_168722046.1">
    <property type="nucleotide sequence ID" value="NZ_JAAXPN010000004.1"/>
</dbReference>
<reference evidence="1 2" key="1">
    <citation type="submission" date="2020-04" db="EMBL/GenBank/DDBJ databases">
        <title>MicrobeNet Type strains.</title>
        <authorList>
            <person name="Nicholson A.C."/>
        </authorList>
    </citation>
    <scope>NUCLEOTIDE SEQUENCE [LARGE SCALE GENOMIC DNA]</scope>
    <source>
        <strain evidence="1 2">CCUG 61472</strain>
    </source>
</reference>
<sequence>MKWSMLELKKFKEVPLNLSETLDLKADILARFSDFILDITPITVQGFLEYKNEDVYIHAQVTGSMTVPSSRSLKPVEMPFDFAIDETYTTEESHLERYEITDSVIVLENDVLNFNEAIEEYLVLQIPLQILAEDEVVDDSDMPSGNGWEVLTEDQLEAKKANTTNIDPRLAKLKDLFPDQEEGE</sequence>
<gene>
    <name evidence="1" type="ORF">HF964_05425</name>
</gene>
<evidence type="ECO:0000313" key="2">
    <source>
        <dbReference type="Proteomes" id="UP000549765"/>
    </source>
</evidence>
<name>A0A7X6N2T0_9LACO</name>
<dbReference type="AlphaFoldDB" id="A0A7X6N2T0"/>
<protein>
    <submittedName>
        <fullName evidence="1">DUF177 domain-containing protein</fullName>
    </submittedName>
</protein>
<comment type="caution">
    <text evidence="1">The sequence shown here is derived from an EMBL/GenBank/DDBJ whole genome shotgun (WGS) entry which is preliminary data.</text>
</comment>
<proteinExistence type="predicted"/>
<organism evidence="1 2">
    <name type="scientific">Periweissella fabalis</name>
    <dbReference type="NCBI Taxonomy" id="1070421"/>
    <lineage>
        <taxon>Bacteria</taxon>
        <taxon>Bacillati</taxon>
        <taxon>Bacillota</taxon>
        <taxon>Bacilli</taxon>
        <taxon>Lactobacillales</taxon>
        <taxon>Lactobacillaceae</taxon>
        <taxon>Periweissella</taxon>
    </lineage>
</organism>
<dbReference type="InterPro" id="IPR003772">
    <property type="entry name" value="YceD"/>
</dbReference>
<dbReference type="Pfam" id="PF02620">
    <property type="entry name" value="YceD"/>
    <property type="match status" value="1"/>
</dbReference>
<keyword evidence="2" id="KW-1185">Reference proteome</keyword>
<accession>A0A7X6N2T0</accession>
<dbReference type="Proteomes" id="UP000549765">
    <property type="component" value="Unassembled WGS sequence"/>
</dbReference>